<accession>A0A4R2JJD8</accession>
<protein>
    <submittedName>
        <fullName evidence="2">CHAT domain-containing protein</fullName>
    </submittedName>
</protein>
<dbReference type="InterPro" id="IPR011990">
    <property type="entry name" value="TPR-like_helical_dom_sf"/>
</dbReference>
<gene>
    <name evidence="2" type="ORF">EV192_10475</name>
</gene>
<evidence type="ECO:0000313" key="2">
    <source>
        <dbReference type="EMBL" id="TCO59234.1"/>
    </source>
</evidence>
<evidence type="ECO:0000259" key="1">
    <source>
        <dbReference type="Pfam" id="PF12770"/>
    </source>
</evidence>
<dbReference type="Pfam" id="PF12770">
    <property type="entry name" value="CHAT"/>
    <property type="match status" value="1"/>
</dbReference>
<dbReference type="AlphaFoldDB" id="A0A4R2JJD8"/>
<dbReference type="EMBL" id="SLWS01000004">
    <property type="protein sequence ID" value="TCO59234.1"/>
    <property type="molecule type" value="Genomic_DNA"/>
</dbReference>
<feature type="domain" description="CHAT" evidence="1">
    <location>
        <begin position="867"/>
        <end position="1048"/>
    </location>
</feature>
<dbReference type="InterPro" id="IPR024983">
    <property type="entry name" value="CHAT_dom"/>
</dbReference>
<dbReference type="SUPFAM" id="SSF48452">
    <property type="entry name" value="TPR-like"/>
    <property type="match status" value="1"/>
</dbReference>
<dbReference type="RefSeq" id="WP_132116997.1">
    <property type="nucleotide sequence ID" value="NZ_SLWS01000004.1"/>
</dbReference>
<proteinExistence type="predicted"/>
<comment type="caution">
    <text evidence="2">The sequence shown here is derived from an EMBL/GenBank/DDBJ whole genome shotgun (WGS) entry which is preliminary data.</text>
</comment>
<sequence length="1049" mass="115028">MSLAAVRARIARFAQQDDHDAVLEEGAVADLLTLLQSTSSDDVDANRAAAYFCIMRFQVLPDEEDRLDYARALELFRPLRRLGTAHIPEHLYEDLDQPTPQFVGDQAARLLIYASHTNELVWLDTASDYLRFALRTTPHDGPDRVAYLMNLHAAWGLRYRQTDALEDLSESIRAARAVLTVLEPASRNWVDWTFILGKHLMWRYRAAGVFEDLDNAVDHLKAAVSATESDHPDRMDRLKEMAIALGDRADHRSDHEDLDPAVEAVRAAIGLAKPESADESALCSQLSQLLRLRSDQRGDLTDLAEAINLSRAALAAAADDSTRVTRLSRLGIALRSSFDLTGRIADLDEAIEYLRAAAALTDQPWEQTKRLSNLVDALRVRAERTGRVEDADEAVALARRMVAMTPPEDVDRSVLLSTLAITLHTRFSRTNERNDLDEAVEASRQAAETVADDRPVDAVIVRTNLSALLLSRFERLRDSGDVDEAIVVARRIMAALPSADPSQDERQSNLALALLTRYQQVPPARASDGDEAVALMREALGATGADHPRLASRLSNLVYALLCRYRNGDGHPADLDDAVVLGEKAVAECPSDDANLAMYLANLAAARQARHQLTGDLDDARAVVSADRRASSLRIASPSVRLDVARSWGRAATVLENWPGAVAGYSEAVQLIGTVAPRGLARIDAEHALSSLSGLGADAAACCLLLGDAGRAVSLWDQAVGVLLAQALDARTDITDLARADTTLAQQFVELSDRLEDGGMLATALTGERRRALVVQFEDLLRRIRQLREFRGFLQPPDIGDLLRTAQQGPVVVTMVSELCSAALVLTTEGVAVVDLPDATPETVREHVTTVLACTDETEDNERLHRTLEWMWDATAEVDILARQVAARTEFIGNDARRDDILAALPHHPWAHFCCHGHSDPDAPSASRLLVMDYERVPLAVADISRLRLEDAEFAFLSACSTARTGEHLSDEAIHLASAFQLAGYRHVVATLWPIMDRHAVWIADKVYATISKQGAAAAARALHTATRELREVWRDFPDVWAGHIHSGA</sequence>
<keyword evidence="3" id="KW-1185">Reference proteome</keyword>
<reference evidence="2 3" key="1">
    <citation type="submission" date="2019-03" db="EMBL/GenBank/DDBJ databases">
        <title>Genomic Encyclopedia of Type Strains, Phase IV (KMG-IV): sequencing the most valuable type-strain genomes for metagenomic binning, comparative biology and taxonomic classification.</title>
        <authorList>
            <person name="Goeker M."/>
        </authorList>
    </citation>
    <scope>NUCLEOTIDE SEQUENCE [LARGE SCALE GENOMIC DNA]</scope>
    <source>
        <strain evidence="2 3">DSM 45934</strain>
    </source>
</reference>
<name>A0A4R2JJD8_9PSEU</name>
<dbReference type="Proteomes" id="UP000295680">
    <property type="component" value="Unassembled WGS sequence"/>
</dbReference>
<dbReference type="Gene3D" id="1.25.40.10">
    <property type="entry name" value="Tetratricopeptide repeat domain"/>
    <property type="match status" value="2"/>
</dbReference>
<dbReference type="OrthoDB" id="3206999at2"/>
<evidence type="ECO:0000313" key="3">
    <source>
        <dbReference type="Proteomes" id="UP000295680"/>
    </source>
</evidence>
<organism evidence="2 3">
    <name type="scientific">Actinocrispum wychmicini</name>
    <dbReference type="NCBI Taxonomy" id="1213861"/>
    <lineage>
        <taxon>Bacteria</taxon>
        <taxon>Bacillati</taxon>
        <taxon>Actinomycetota</taxon>
        <taxon>Actinomycetes</taxon>
        <taxon>Pseudonocardiales</taxon>
        <taxon>Pseudonocardiaceae</taxon>
        <taxon>Actinocrispum</taxon>
    </lineage>
</organism>